<feature type="domain" description="GFO/IDH/MocA-like oxidoreductase" evidence="3">
    <location>
        <begin position="126"/>
        <end position="246"/>
    </location>
</feature>
<sequence length="327" mass="35743">MRIALIGAGGIGKKWARALAGNATISIAAVADIDESKAKECAGICASAYVTDWREALTSDIDAAIIAVPHAELAPIARGCIEAGKHVLSEKPGGISTKEVSDIVALASEKGVIYMPGFNHRYHPAYAEAKKRFAAGEIGDLMFIRARYGFGGRKDYEKEWRFDKKISGGGELLDQGIHMIDMARWFMGDITDIHGFAENMFWGGGVEDNGFALLRNADHKVAQIHVSWTNWEWIHSFEIFGTEGYLTIEGLDSRYRGPERLTVGHADPRGGTFPTEELISYAEEKKEDSFRREAEAFAEAIGGKAESIPSGDDAVQALKVVEKIYGK</sequence>
<feature type="domain" description="Gfo/Idh/MocA-like oxidoreductase N-terminal" evidence="2">
    <location>
        <begin position="1"/>
        <end position="118"/>
    </location>
</feature>
<dbReference type="Proteomes" id="UP000176377">
    <property type="component" value="Unassembled WGS sequence"/>
</dbReference>
<dbReference type="AlphaFoldDB" id="A0A1F6DBX5"/>
<evidence type="ECO:0000313" key="4">
    <source>
        <dbReference type="EMBL" id="OGG58861.1"/>
    </source>
</evidence>
<dbReference type="PANTHER" id="PTHR43818:SF11">
    <property type="entry name" value="BCDNA.GH03377"/>
    <property type="match status" value="1"/>
</dbReference>
<dbReference type="SUPFAM" id="SSF55347">
    <property type="entry name" value="Glyceraldehyde-3-phosphate dehydrogenase-like, C-terminal domain"/>
    <property type="match status" value="1"/>
</dbReference>
<dbReference type="InterPro" id="IPR050463">
    <property type="entry name" value="Gfo/Idh/MocA_oxidrdct_glycsds"/>
</dbReference>
<dbReference type="Gene3D" id="3.30.360.10">
    <property type="entry name" value="Dihydrodipicolinate Reductase, domain 2"/>
    <property type="match status" value="1"/>
</dbReference>
<dbReference type="EMBL" id="MFLA01000026">
    <property type="protein sequence ID" value="OGG58861.1"/>
    <property type="molecule type" value="Genomic_DNA"/>
</dbReference>
<evidence type="ECO:0000259" key="3">
    <source>
        <dbReference type="Pfam" id="PF22725"/>
    </source>
</evidence>
<evidence type="ECO:0008006" key="6">
    <source>
        <dbReference type="Google" id="ProtNLM"/>
    </source>
</evidence>
<dbReference type="GO" id="GO:0000166">
    <property type="term" value="F:nucleotide binding"/>
    <property type="evidence" value="ECO:0007669"/>
    <property type="project" value="InterPro"/>
</dbReference>
<gene>
    <name evidence="4" type="ORF">A2765_00580</name>
</gene>
<reference evidence="4 5" key="1">
    <citation type="journal article" date="2016" name="Nat. Commun.">
        <title>Thousands of microbial genomes shed light on interconnected biogeochemical processes in an aquifer system.</title>
        <authorList>
            <person name="Anantharaman K."/>
            <person name="Brown C.T."/>
            <person name="Hug L.A."/>
            <person name="Sharon I."/>
            <person name="Castelle C.J."/>
            <person name="Probst A.J."/>
            <person name="Thomas B.C."/>
            <person name="Singh A."/>
            <person name="Wilkins M.J."/>
            <person name="Karaoz U."/>
            <person name="Brodie E.L."/>
            <person name="Williams K.H."/>
            <person name="Hubbard S.S."/>
            <person name="Banfield J.F."/>
        </authorList>
    </citation>
    <scope>NUCLEOTIDE SEQUENCE [LARGE SCALE GENOMIC DNA]</scope>
</reference>
<dbReference type="Pfam" id="PF22725">
    <property type="entry name" value="GFO_IDH_MocA_C3"/>
    <property type="match status" value="1"/>
</dbReference>
<evidence type="ECO:0000259" key="2">
    <source>
        <dbReference type="Pfam" id="PF01408"/>
    </source>
</evidence>
<dbReference type="InterPro" id="IPR055170">
    <property type="entry name" value="GFO_IDH_MocA-like_dom"/>
</dbReference>
<organism evidence="4 5">
    <name type="scientific">Candidatus Kaiserbacteria bacterium RIFCSPHIGHO2_01_FULL_56_24</name>
    <dbReference type="NCBI Taxonomy" id="1798487"/>
    <lineage>
        <taxon>Bacteria</taxon>
        <taxon>Candidatus Kaiseribacteriota</taxon>
    </lineage>
</organism>
<dbReference type="Gene3D" id="3.40.50.720">
    <property type="entry name" value="NAD(P)-binding Rossmann-like Domain"/>
    <property type="match status" value="1"/>
</dbReference>
<comment type="caution">
    <text evidence="4">The sequence shown here is derived from an EMBL/GenBank/DDBJ whole genome shotgun (WGS) entry which is preliminary data.</text>
</comment>
<accession>A0A1F6DBX5</accession>
<dbReference type="InterPro" id="IPR036291">
    <property type="entry name" value="NAD(P)-bd_dom_sf"/>
</dbReference>
<dbReference type="PANTHER" id="PTHR43818">
    <property type="entry name" value="BCDNA.GH03377"/>
    <property type="match status" value="1"/>
</dbReference>
<evidence type="ECO:0000313" key="5">
    <source>
        <dbReference type="Proteomes" id="UP000176377"/>
    </source>
</evidence>
<dbReference type="SUPFAM" id="SSF51735">
    <property type="entry name" value="NAD(P)-binding Rossmann-fold domains"/>
    <property type="match status" value="1"/>
</dbReference>
<protein>
    <recommendedName>
        <fullName evidence="6">Dehydrogenase</fullName>
    </recommendedName>
</protein>
<keyword evidence="1" id="KW-0560">Oxidoreductase</keyword>
<dbReference type="Pfam" id="PF01408">
    <property type="entry name" value="GFO_IDH_MocA"/>
    <property type="match status" value="1"/>
</dbReference>
<dbReference type="GO" id="GO:0016491">
    <property type="term" value="F:oxidoreductase activity"/>
    <property type="evidence" value="ECO:0007669"/>
    <property type="project" value="UniProtKB-KW"/>
</dbReference>
<evidence type="ECO:0000256" key="1">
    <source>
        <dbReference type="ARBA" id="ARBA00023002"/>
    </source>
</evidence>
<name>A0A1F6DBX5_9BACT</name>
<proteinExistence type="predicted"/>
<dbReference type="InterPro" id="IPR000683">
    <property type="entry name" value="Gfo/Idh/MocA-like_OxRdtase_N"/>
</dbReference>